<dbReference type="Proteomes" id="UP000599074">
    <property type="component" value="Unassembled WGS sequence"/>
</dbReference>
<feature type="transmembrane region" description="Helical" evidence="10">
    <location>
        <begin position="109"/>
        <end position="127"/>
    </location>
</feature>
<dbReference type="EMBL" id="BOON01000006">
    <property type="protein sequence ID" value="GII21254.1"/>
    <property type="molecule type" value="Genomic_DNA"/>
</dbReference>
<accession>A0A8J3TAG0</accession>
<comment type="similarity">
    <text evidence="3 10">Belongs to the glycosyltransferase 39 family.</text>
</comment>
<keyword evidence="14" id="KW-1185">Reference proteome</keyword>
<evidence type="ECO:0000256" key="8">
    <source>
        <dbReference type="ARBA" id="ARBA00023136"/>
    </source>
</evidence>
<dbReference type="PANTHER" id="PTHR10050">
    <property type="entry name" value="DOLICHYL-PHOSPHATE-MANNOSE--PROTEIN MANNOSYLTRANSFERASE"/>
    <property type="match status" value="1"/>
</dbReference>
<feature type="transmembrane region" description="Helical" evidence="10">
    <location>
        <begin position="266"/>
        <end position="287"/>
    </location>
</feature>
<feature type="transmembrane region" description="Helical" evidence="10">
    <location>
        <begin position="29"/>
        <end position="48"/>
    </location>
</feature>
<dbReference type="AlphaFoldDB" id="A0A8J3TAG0"/>
<evidence type="ECO:0000256" key="7">
    <source>
        <dbReference type="ARBA" id="ARBA00022989"/>
    </source>
</evidence>
<comment type="subcellular location">
    <subcellularLocation>
        <location evidence="10">Cell membrane</location>
    </subcellularLocation>
    <subcellularLocation>
        <location evidence="1">Endomembrane system</location>
        <topology evidence="1">Multi-pass membrane protein</topology>
    </subcellularLocation>
</comment>
<feature type="transmembrane region" description="Helical" evidence="10">
    <location>
        <begin position="230"/>
        <end position="246"/>
    </location>
</feature>
<reference evidence="13" key="1">
    <citation type="submission" date="2021-01" db="EMBL/GenBank/DDBJ databases">
        <title>Whole genome shotgun sequence of Planosporangium mesophilum NBRC 109066.</title>
        <authorList>
            <person name="Komaki H."/>
            <person name="Tamura T."/>
        </authorList>
    </citation>
    <scope>NUCLEOTIDE SEQUENCE</scope>
    <source>
        <strain evidence="13">NBRC 109066</strain>
    </source>
</reference>
<dbReference type="RefSeq" id="WP_168112558.1">
    <property type="nucleotide sequence ID" value="NZ_BOON01000006.1"/>
</dbReference>
<dbReference type="Pfam" id="PF02366">
    <property type="entry name" value="PMT"/>
    <property type="match status" value="1"/>
</dbReference>
<dbReference type="InterPro" id="IPR003342">
    <property type="entry name" value="ArnT-like_N"/>
</dbReference>
<evidence type="ECO:0000256" key="9">
    <source>
        <dbReference type="ARBA" id="ARBA00093617"/>
    </source>
</evidence>
<evidence type="ECO:0000313" key="14">
    <source>
        <dbReference type="Proteomes" id="UP000599074"/>
    </source>
</evidence>
<evidence type="ECO:0000259" key="12">
    <source>
        <dbReference type="Pfam" id="PF16192"/>
    </source>
</evidence>
<keyword evidence="7 10" id="KW-1133">Transmembrane helix</keyword>
<dbReference type="InterPro" id="IPR027005">
    <property type="entry name" value="PMT-like"/>
</dbReference>
<comment type="pathway">
    <text evidence="2 10">Protein modification; protein glycosylation.</text>
</comment>
<feature type="transmembrane region" description="Helical" evidence="10">
    <location>
        <begin position="134"/>
        <end position="154"/>
    </location>
</feature>
<evidence type="ECO:0000256" key="10">
    <source>
        <dbReference type="RuleBase" id="RU367007"/>
    </source>
</evidence>
<keyword evidence="10" id="KW-1003">Cell membrane</keyword>
<feature type="transmembrane region" description="Helical" evidence="10">
    <location>
        <begin position="462"/>
        <end position="483"/>
    </location>
</feature>
<dbReference type="InterPro" id="IPR032421">
    <property type="entry name" value="PMT_4TMC"/>
</dbReference>
<organism evidence="13 14">
    <name type="scientific">Planosporangium mesophilum</name>
    <dbReference type="NCBI Taxonomy" id="689768"/>
    <lineage>
        <taxon>Bacteria</taxon>
        <taxon>Bacillati</taxon>
        <taxon>Actinomycetota</taxon>
        <taxon>Actinomycetes</taxon>
        <taxon>Micromonosporales</taxon>
        <taxon>Micromonosporaceae</taxon>
        <taxon>Planosporangium</taxon>
    </lineage>
</organism>
<evidence type="ECO:0000259" key="11">
    <source>
        <dbReference type="Pfam" id="PF02366"/>
    </source>
</evidence>
<name>A0A8J3TAG0_9ACTN</name>
<dbReference type="GO" id="GO:0012505">
    <property type="term" value="C:endomembrane system"/>
    <property type="evidence" value="ECO:0007669"/>
    <property type="project" value="UniProtKB-SubCell"/>
</dbReference>
<keyword evidence="5 10" id="KW-0808">Transferase</keyword>
<dbReference type="EC" id="2.4.1.-" evidence="10"/>
<feature type="domain" description="Protein O-mannosyl-transferase C-terminal four TM" evidence="12">
    <location>
        <begin position="312"/>
        <end position="502"/>
    </location>
</feature>
<evidence type="ECO:0000256" key="1">
    <source>
        <dbReference type="ARBA" id="ARBA00004127"/>
    </source>
</evidence>
<feature type="transmembrane region" description="Helical" evidence="10">
    <location>
        <begin position="399"/>
        <end position="418"/>
    </location>
</feature>
<evidence type="ECO:0000256" key="4">
    <source>
        <dbReference type="ARBA" id="ARBA00022676"/>
    </source>
</evidence>
<keyword evidence="6 10" id="KW-0812">Transmembrane</keyword>
<keyword evidence="4 10" id="KW-0328">Glycosyltransferase</keyword>
<feature type="transmembrane region" description="Helical" evidence="10">
    <location>
        <begin position="424"/>
        <end position="450"/>
    </location>
</feature>
<dbReference type="PANTHER" id="PTHR10050:SF46">
    <property type="entry name" value="PROTEIN O-MANNOSYL-TRANSFERASE 2"/>
    <property type="match status" value="1"/>
</dbReference>
<comment type="function">
    <text evidence="10">Protein O-mannosyltransferase that catalyzes the transfer of a single mannose residue from a polyprenol phospho-mannosyl lipidic donor to the hydroxyl group of selected serine and threonine residues in acceptor proteins.</text>
</comment>
<dbReference type="Pfam" id="PF16192">
    <property type="entry name" value="PMT_4TMC"/>
    <property type="match status" value="1"/>
</dbReference>
<gene>
    <name evidence="13" type="ORF">Pme01_08510</name>
</gene>
<feature type="transmembrane region" description="Helical" evidence="10">
    <location>
        <begin position="375"/>
        <end position="392"/>
    </location>
</feature>
<feature type="domain" description="ArnT-like N-terminal" evidence="11">
    <location>
        <begin position="40"/>
        <end position="243"/>
    </location>
</feature>
<comment type="caution">
    <text evidence="13">The sequence shown here is derived from an EMBL/GenBank/DDBJ whole genome shotgun (WGS) entry which is preliminary data.</text>
</comment>
<evidence type="ECO:0000256" key="5">
    <source>
        <dbReference type="ARBA" id="ARBA00022679"/>
    </source>
</evidence>
<protein>
    <recommendedName>
        <fullName evidence="9 10">Polyprenol-phosphate-mannose--protein mannosyltransferase</fullName>
        <ecNumber evidence="10">2.4.1.-</ecNumber>
    </recommendedName>
</protein>
<feature type="transmembrane region" description="Helical" evidence="10">
    <location>
        <begin position="160"/>
        <end position="179"/>
    </location>
</feature>
<sequence length="507" mass="56435">MEPPVPRDAVAGVPESVRRRLLPRVGSDLNSWLATAVVVLIAAVLRLVGLAHPPGKIFDETYYATEGQELFDHGVEWRPENNAGDFVVHPPLGKWIIGAGEWLFGRDEFGWRIAAAVFGTLSVLILIRVARRLFGSTVLGCAAGLLLALDGMHFVLSRSALLDIFLMTFILAGFACLVLDRDQRRARWLAALEGGLDPTQGRPRLGVPWWRLAAAVMIGCAASVKWSALWHFLLFIVLIVIWEVGARRAAGSRHPWRDTFLDEAGWMVAFGAIAVAVYLASWTGWFVTDTGWARHHLANDLHQRELPVIGALQNLWEYHRQALHFHTGLHDTHRYQSWPWQWLLLGRPVAFSYSQDGGCGAASCSAEVLLLGTPVLWWAFLPALAGLAWFGISRRDWRALAIGLAAAAGILPWFWYEIQNRTMFYFYALPSLPFLILAVVYVLGAIIGPAPGPGEPLPDRRLFGTIFAGVFVGLVALCFAYFYPIYVGKAITYAEWSARMWLGGRWI</sequence>
<evidence type="ECO:0000256" key="2">
    <source>
        <dbReference type="ARBA" id="ARBA00004922"/>
    </source>
</evidence>
<dbReference type="UniPathway" id="UPA00378"/>
<dbReference type="GO" id="GO:0004169">
    <property type="term" value="F:dolichyl-phosphate-mannose-protein mannosyltransferase activity"/>
    <property type="evidence" value="ECO:0007669"/>
    <property type="project" value="UniProtKB-UniRule"/>
</dbReference>
<evidence type="ECO:0000313" key="13">
    <source>
        <dbReference type="EMBL" id="GII21254.1"/>
    </source>
</evidence>
<proteinExistence type="inferred from homology"/>
<keyword evidence="8 10" id="KW-0472">Membrane</keyword>
<evidence type="ECO:0000256" key="6">
    <source>
        <dbReference type="ARBA" id="ARBA00022692"/>
    </source>
</evidence>
<evidence type="ECO:0000256" key="3">
    <source>
        <dbReference type="ARBA" id="ARBA00007222"/>
    </source>
</evidence>
<dbReference type="GO" id="GO:0005886">
    <property type="term" value="C:plasma membrane"/>
    <property type="evidence" value="ECO:0007669"/>
    <property type="project" value="UniProtKB-SubCell"/>
</dbReference>